<protein>
    <submittedName>
        <fullName evidence="5">Hpt domain-containing protein</fullName>
    </submittedName>
</protein>
<comment type="caution">
    <text evidence="2">Lacks conserved residue(s) required for the propagation of feature annotation.</text>
</comment>
<accession>A0A1Y6BF57</accession>
<sequence length="264" mass="29559">MIHNPSEDEVILESTDLCQSFFDQLGEDLSTLEADLIDLGRGQRDPDVIRRTLQFMHSSKGTAGALSYIVISKAFHQMEDMVIAWQKEEGLFNLDFMLDRVDLVRRTMDLSQDASLSRAAYLEEYEKLRAGLRRAASNKPRILIIDSFQATLLLMKEHLDKYDLDVMICSDGYQGLGKVLHDAIDGVVCGGMINGIDGPALIAAIKLNPSTSIVKTALITSKVRPKLFVEPDQVAHRTEKDLSYLAKWFHETLAKDQMARQASA</sequence>
<proteinExistence type="predicted"/>
<dbReference type="Proteomes" id="UP000192907">
    <property type="component" value="Unassembled WGS sequence"/>
</dbReference>
<dbReference type="PROSITE" id="PS50110">
    <property type="entry name" value="RESPONSE_REGULATORY"/>
    <property type="match status" value="1"/>
</dbReference>
<dbReference type="InterPro" id="IPR036641">
    <property type="entry name" value="HPT_dom_sf"/>
</dbReference>
<dbReference type="InterPro" id="IPR001789">
    <property type="entry name" value="Sig_transdc_resp-reg_receiver"/>
</dbReference>
<name>A0A1Y6BF57_9BACT</name>
<dbReference type="Gene3D" id="3.40.50.2300">
    <property type="match status" value="1"/>
</dbReference>
<dbReference type="SUPFAM" id="SSF47226">
    <property type="entry name" value="Histidine-containing phosphotransfer domain, HPT domain"/>
    <property type="match status" value="1"/>
</dbReference>
<evidence type="ECO:0000259" key="4">
    <source>
        <dbReference type="PROSITE" id="PS50894"/>
    </source>
</evidence>
<dbReference type="GO" id="GO:0004672">
    <property type="term" value="F:protein kinase activity"/>
    <property type="evidence" value="ECO:0007669"/>
    <property type="project" value="UniProtKB-ARBA"/>
</dbReference>
<keyword evidence="1" id="KW-0597">Phosphoprotein</keyword>
<dbReference type="RefSeq" id="WP_132316588.1">
    <property type="nucleotide sequence ID" value="NZ_FWZT01000004.1"/>
</dbReference>
<dbReference type="PROSITE" id="PS50894">
    <property type="entry name" value="HPT"/>
    <property type="match status" value="1"/>
</dbReference>
<gene>
    <name evidence="5" type="ORF">SAMN06296036_104240</name>
</gene>
<feature type="modified residue" description="Phosphohistidine" evidence="1">
    <location>
        <position position="57"/>
    </location>
</feature>
<evidence type="ECO:0000313" key="5">
    <source>
        <dbReference type="EMBL" id="SMF07776.1"/>
    </source>
</evidence>
<evidence type="ECO:0000313" key="6">
    <source>
        <dbReference type="Proteomes" id="UP000192907"/>
    </source>
</evidence>
<dbReference type="STRING" id="1513793.SAMN06296036_104240"/>
<feature type="domain" description="Response regulatory" evidence="3">
    <location>
        <begin position="141"/>
        <end position="262"/>
    </location>
</feature>
<dbReference type="Gene3D" id="1.20.120.160">
    <property type="entry name" value="HPT domain"/>
    <property type="match status" value="1"/>
</dbReference>
<organism evidence="5 6">
    <name type="scientific">Pseudobacteriovorax antillogorgiicola</name>
    <dbReference type="NCBI Taxonomy" id="1513793"/>
    <lineage>
        <taxon>Bacteria</taxon>
        <taxon>Pseudomonadati</taxon>
        <taxon>Bdellovibrionota</taxon>
        <taxon>Oligoflexia</taxon>
        <taxon>Oligoflexales</taxon>
        <taxon>Pseudobacteriovoracaceae</taxon>
        <taxon>Pseudobacteriovorax</taxon>
    </lineage>
</organism>
<evidence type="ECO:0000259" key="3">
    <source>
        <dbReference type="PROSITE" id="PS50110"/>
    </source>
</evidence>
<dbReference type="SUPFAM" id="SSF52172">
    <property type="entry name" value="CheY-like"/>
    <property type="match status" value="1"/>
</dbReference>
<reference evidence="6" key="1">
    <citation type="submission" date="2017-04" db="EMBL/GenBank/DDBJ databases">
        <authorList>
            <person name="Varghese N."/>
            <person name="Submissions S."/>
        </authorList>
    </citation>
    <scope>NUCLEOTIDE SEQUENCE [LARGE SCALE GENOMIC DNA]</scope>
    <source>
        <strain evidence="6">RKEM611</strain>
    </source>
</reference>
<dbReference type="AlphaFoldDB" id="A0A1Y6BF57"/>
<dbReference type="GO" id="GO:0000160">
    <property type="term" value="P:phosphorelay signal transduction system"/>
    <property type="evidence" value="ECO:0007669"/>
    <property type="project" value="InterPro"/>
</dbReference>
<evidence type="ECO:0000256" key="1">
    <source>
        <dbReference type="PROSITE-ProRule" id="PRU00110"/>
    </source>
</evidence>
<keyword evidence="6" id="KW-1185">Reference proteome</keyword>
<dbReference type="EMBL" id="FWZT01000004">
    <property type="protein sequence ID" value="SMF07776.1"/>
    <property type="molecule type" value="Genomic_DNA"/>
</dbReference>
<feature type="domain" description="HPt" evidence="4">
    <location>
        <begin position="10"/>
        <end position="118"/>
    </location>
</feature>
<dbReference type="InterPro" id="IPR008207">
    <property type="entry name" value="Sig_transdc_His_kin_Hpt_dom"/>
</dbReference>
<evidence type="ECO:0000256" key="2">
    <source>
        <dbReference type="PROSITE-ProRule" id="PRU00169"/>
    </source>
</evidence>
<dbReference type="InterPro" id="IPR011006">
    <property type="entry name" value="CheY-like_superfamily"/>
</dbReference>